<evidence type="ECO:0000313" key="2">
    <source>
        <dbReference type="Proteomes" id="UP000291189"/>
    </source>
</evidence>
<reference evidence="1 2" key="1">
    <citation type="submission" date="2019-01" db="EMBL/GenBank/DDBJ databases">
        <title>Nocardioides guangzhouensis sp. nov., an actinobacterium isolated from soil.</title>
        <authorList>
            <person name="Fu Y."/>
            <person name="Cai Y."/>
            <person name="Lin Z."/>
            <person name="Chen P."/>
        </authorList>
    </citation>
    <scope>NUCLEOTIDE SEQUENCE [LARGE SCALE GENOMIC DNA]</scope>
    <source>
        <strain evidence="1 2">NBRC 105384</strain>
    </source>
</reference>
<dbReference type="Proteomes" id="UP000291189">
    <property type="component" value="Unassembled WGS sequence"/>
</dbReference>
<name>A0A4Q5J8E1_9ACTN</name>
<gene>
    <name evidence="1" type="ORF">ETU37_02100</name>
</gene>
<evidence type="ECO:0000313" key="1">
    <source>
        <dbReference type="EMBL" id="RYU14803.1"/>
    </source>
</evidence>
<dbReference type="EMBL" id="SDPU01000009">
    <property type="protein sequence ID" value="RYU14803.1"/>
    <property type="molecule type" value="Genomic_DNA"/>
</dbReference>
<comment type="caution">
    <text evidence="1">The sequence shown here is derived from an EMBL/GenBank/DDBJ whole genome shotgun (WGS) entry which is preliminary data.</text>
</comment>
<accession>A0A4Q5J8E1</accession>
<sequence>MTAPTDNRTLNPLQEARGLLADLAEQAPGLLTPDDHMSVLLAMDHLERAGLDVWGPPPPPTRIRCAASTLGTVAADLEVVLEDVTRFRVLSLPVGFAAHFVARARADS</sequence>
<dbReference type="RefSeq" id="WP_129985226.1">
    <property type="nucleotide sequence ID" value="NZ_SDPU01000009.1"/>
</dbReference>
<keyword evidence="2" id="KW-1185">Reference proteome</keyword>
<proteinExistence type="predicted"/>
<protein>
    <submittedName>
        <fullName evidence="1">Uncharacterized protein</fullName>
    </submittedName>
</protein>
<organism evidence="1 2">
    <name type="scientific">Nocardioides iriomotensis</name>
    <dbReference type="NCBI Taxonomy" id="715784"/>
    <lineage>
        <taxon>Bacteria</taxon>
        <taxon>Bacillati</taxon>
        <taxon>Actinomycetota</taxon>
        <taxon>Actinomycetes</taxon>
        <taxon>Propionibacteriales</taxon>
        <taxon>Nocardioidaceae</taxon>
        <taxon>Nocardioides</taxon>
    </lineage>
</organism>
<dbReference type="AlphaFoldDB" id="A0A4Q5J8E1"/>